<dbReference type="STRING" id="1121451.DESAM_20996"/>
<proteinExistence type="predicted"/>
<feature type="chain" id="PRO_5003947142" description="Tetratricopeptide repeat protein" evidence="1">
    <location>
        <begin position="26"/>
        <end position="450"/>
    </location>
</feature>
<organism evidence="2 3">
    <name type="scientific">Maridesulfovibrio hydrothermalis AM13 = DSM 14728</name>
    <dbReference type="NCBI Taxonomy" id="1121451"/>
    <lineage>
        <taxon>Bacteria</taxon>
        <taxon>Pseudomonadati</taxon>
        <taxon>Thermodesulfobacteriota</taxon>
        <taxon>Desulfovibrionia</taxon>
        <taxon>Desulfovibrionales</taxon>
        <taxon>Desulfovibrionaceae</taxon>
        <taxon>Maridesulfovibrio</taxon>
    </lineage>
</organism>
<evidence type="ECO:0000313" key="3">
    <source>
        <dbReference type="Proteomes" id="UP000010808"/>
    </source>
</evidence>
<gene>
    <name evidence="2" type="ORF">DESAM_20996</name>
</gene>
<evidence type="ECO:0000256" key="1">
    <source>
        <dbReference type="SAM" id="SignalP"/>
    </source>
</evidence>
<dbReference type="EMBL" id="FO203522">
    <property type="protein sequence ID" value="CCO23283.1"/>
    <property type="molecule type" value="Genomic_DNA"/>
</dbReference>
<dbReference type="Gene3D" id="1.25.40.10">
    <property type="entry name" value="Tetratricopeptide repeat domain"/>
    <property type="match status" value="1"/>
</dbReference>
<evidence type="ECO:0008006" key="4">
    <source>
        <dbReference type="Google" id="ProtNLM"/>
    </source>
</evidence>
<keyword evidence="1" id="KW-0732">Signal</keyword>
<dbReference type="RefSeq" id="WP_015335888.1">
    <property type="nucleotide sequence ID" value="NC_020055.1"/>
</dbReference>
<evidence type="ECO:0000313" key="2">
    <source>
        <dbReference type="EMBL" id="CCO23283.1"/>
    </source>
</evidence>
<protein>
    <recommendedName>
        <fullName evidence="4">Tetratricopeptide repeat protein</fullName>
    </recommendedName>
</protein>
<accession>L0R947</accession>
<dbReference type="InterPro" id="IPR011990">
    <property type="entry name" value="TPR-like_helical_dom_sf"/>
</dbReference>
<dbReference type="AlphaFoldDB" id="L0R947"/>
<dbReference type="PATRIC" id="fig|1121451.3.peg.1260"/>
<keyword evidence="3" id="KW-1185">Reference proteome</keyword>
<name>L0R947_9BACT</name>
<reference evidence="2 3" key="1">
    <citation type="submission" date="2012-10" db="EMBL/GenBank/DDBJ databases">
        <authorList>
            <person name="Genoscope - CEA"/>
        </authorList>
    </citation>
    <scope>NUCLEOTIDE SEQUENCE [LARGE SCALE GENOMIC DNA]</scope>
    <source>
        <strain evidence="3">AM13 / DSM 14728</strain>
    </source>
</reference>
<dbReference type="OrthoDB" id="5440861at2"/>
<dbReference type="HOGENOM" id="CLU_607967_0_0_7"/>
<dbReference type="KEGG" id="dhy:DESAM_20996"/>
<dbReference type="SUPFAM" id="SSF48452">
    <property type="entry name" value="TPR-like"/>
    <property type="match status" value="1"/>
</dbReference>
<sequence length="450" mass="50747">MTGSHYFRFSFLFLLLFLATGPVKAAAQNSLQSFDLAGMYQASLKEKVTGWYPLADYVVFIADLKREDRSISVRDMRAKAMLKVGELMRSWSVSECGRVECDLGRWPERSRKIMQNYLEKQIQTPSFGQFNGHLLENAPQGQRFRYAFAVSKKELVRFCEGVKQIVTDPAALFSSILDGALKEENFQLVSILLWDAGLPHLASRAVQESLKDQLCMVNYALLPNPLEQRNALQMLFDGRLEKSSSSLKKLPGSPEILALMAEKQDESEPEKSFSFLALSLPAAGQRRTEILKKMEELSGTKIILPAVDSDSGMVDMSVSTFGNIRFGDAVPAYDDAYLRQAITLFNERGDKGQIRQLLEQAADRVPANPKVWDYLGAMLKADKIWDGGVAVYLQLLQLRPFDSEALAHLAQCYNNIGNKKGARTIADFIYYGRRIEDNKTVNRIIQEIRR</sequence>
<feature type="signal peptide" evidence="1">
    <location>
        <begin position="1"/>
        <end position="25"/>
    </location>
</feature>
<dbReference type="Proteomes" id="UP000010808">
    <property type="component" value="Chromosome"/>
</dbReference>
<dbReference type="eggNOG" id="ENOG502ZFDY">
    <property type="taxonomic scope" value="Bacteria"/>
</dbReference>